<evidence type="ECO:0000313" key="1">
    <source>
        <dbReference type="EMBL" id="MEE4041562.1"/>
    </source>
</evidence>
<dbReference type="Proteomes" id="UP001343600">
    <property type="component" value="Unassembled WGS sequence"/>
</dbReference>
<dbReference type="RefSeq" id="WP_330513058.1">
    <property type="nucleotide sequence ID" value="NZ_JAZEIH010000017.1"/>
</dbReference>
<keyword evidence="2" id="KW-1185">Reference proteome</keyword>
<gene>
    <name evidence="1" type="ORF">V2I87_15805</name>
</gene>
<comment type="caution">
    <text evidence="1">The sequence shown here is derived from an EMBL/GenBank/DDBJ whole genome shotgun (WGS) entry which is preliminary data.</text>
</comment>
<name>A0ABU7N9C5_PSEVI</name>
<proteinExistence type="predicted"/>
<protein>
    <submittedName>
        <fullName evidence="1">Uncharacterized protein</fullName>
    </submittedName>
</protein>
<organism evidence="1 2">
    <name type="scientific">Pseudomonas viridiflava</name>
    <name type="common">Phytomonas viridiflava</name>
    <dbReference type="NCBI Taxonomy" id="33069"/>
    <lineage>
        <taxon>Bacteria</taxon>
        <taxon>Pseudomonadati</taxon>
        <taxon>Pseudomonadota</taxon>
        <taxon>Gammaproteobacteria</taxon>
        <taxon>Pseudomonadales</taxon>
        <taxon>Pseudomonadaceae</taxon>
        <taxon>Pseudomonas</taxon>
    </lineage>
</organism>
<evidence type="ECO:0000313" key="2">
    <source>
        <dbReference type="Proteomes" id="UP001343600"/>
    </source>
</evidence>
<reference evidence="1 2" key="1">
    <citation type="submission" date="2024-01" db="EMBL/GenBank/DDBJ databases">
        <title>Characterization of Pseudomonas viridiflava in Georgia, USA.</title>
        <authorList>
            <person name="Zhao M."/>
            <person name="Dutta B."/>
        </authorList>
    </citation>
    <scope>NUCLEOTIDE SEQUENCE [LARGE SCALE GENOMIC DNA]</scope>
    <source>
        <strain evidence="1 2">21GA0539</strain>
    </source>
</reference>
<sequence>MHYYIEPEVAGGLGESTILDTSYHPPKIEKLEYRFDAWLGDDILETFPCHIVTIELAKAIRENSLTGISFLDVKISKSDFFLEEYPDLKLPEFQWLLIHGTAGTDDFGLSKDYRLVISDLALSILKKFKINHAETSEHI</sequence>
<dbReference type="EMBL" id="JAZEIP010000026">
    <property type="protein sequence ID" value="MEE4041562.1"/>
    <property type="molecule type" value="Genomic_DNA"/>
</dbReference>
<accession>A0ABU7N9C5</accession>